<dbReference type="RefSeq" id="WP_101834977.1">
    <property type="nucleotide sequence ID" value="NZ_FZMO01000530.1"/>
</dbReference>
<gene>
    <name evidence="1" type="ORF">FRACA_640005</name>
</gene>
<dbReference type="AlphaFoldDB" id="A0A2I2KZY0"/>
<dbReference type="EMBL" id="FZMO01000530">
    <property type="protein sequence ID" value="SNQ51210.1"/>
    <property type="molecule type" value="Genomic_DNA"/>
</dbReference>
<dbReference type="OrthoDB" id="5123025at2"/>
<accession>A0A2I2KZY0</accession>
<proteinExistence type="predicted"/>
<evidence type="ECO:0000313" key="2">
    <source>
        <dbReference type="Proteomes" id="UP000234331"/>
    </source>
</evidence>
<keyword evidence="2" id="KW-1185">Reference proteome</keyword>
<evidence type="ECO:0000313" key="1">
    <source>
        <dbReference type="EMBL" id="SNQ51210.1"/>
    </source>
</evidence>
<organism evidence="1 2">
    <name type="scientific">Frankia canadensis</name>
    <dbReference type="NCBI Taxonomy" id="1836972"/>
    <lineage>
        <taxon>Bacteria</taxon>
        <taxon>Bacillati</taxon>
        <taxon>Actinomycetota</taxon>
        <taxon>Actinomycetes</taxon>
        <taxon>Frankiales</taxon>
        <taxon>Frankiaceae</taxon>
        <taxon>Frankia</taxon>
    </lineage>
</organism>
<protein>
    <submittedName>
        <fullName evidence="1">Uncharacterized protein</fullName>
    </submittedName>
</protein>
<dbReference type="Proteomes" id="UP000234331">
    <property type="component" value="Unassembled WGS sequence"/>
</dbReference>
<sequence length="113" mass="12398">MHHDPALLVRLVRDLVQDPKSILGENVVWVAGRVLGADSVVLLYREGSDGPVIGKHYVLPELASMFSPNVTTEELARIIFVDEITDPSGPGRHLDVDWADGLVSDPSAVTWWT</sequence>
<name>A0A2I2KZY0_9ACTN</name>
<reference evidence="1 2" key="1">
    <citation type="submission" date="2017-06" db="EMBL/GenBank/DDBJ databases">
        <authorList>
            <person name="Kim H.J."/>
            <person name="Triplett B.A."/>
        </authorList>
    </citation>
    <scope>NUCLEOTIDE SEQUENCE [LARGE SCALE GENOMIC DNA]</scope>
    <source>
        <strain evidence="1">FRACA_ARgP5</strain>
    </source>
</reference>